<evidence type="ECO:0000256" key="16">
    <source>
        <dbReference type="PROSITE-ProRule" id="PRU00042"/>
    </source>
</evidence>
<comment type="subcellular location">
    <subcellularLocation>
        <location evidence="3">Cytoplasm</location>
    </subcellularLocation>
    <subcellularLocation>
        <location evidence="2 17">Nucleus</location>
    </subcellularLocation>
</comment>
<keyword evidence="12 17" id="KW-0238">DNA-binding</keyword>
<dbReference type="GO" id="GO:0048880">
    <property type="term" value="P:sensory system development"/>
    <property type="evidence" value="ECO:0007669"/>
    <property type="project" value="UniProtKB-ARBA"/>
</dbReference>
<sequence>MAATKAELLLSALQISEPLFGHPAPPSPLDGYPKLEELQMLLHNAASAAEAAGLLGSEPSEFTDSLCDLPDLQSLPPLTPRLAYSGRFSFEPSTSCATAASSQWAEPLLSLLSGLVSMAAPSSSCSLATSSSSVTSSVTSPSASQSCGSADVTSIFSVTPPAPIPMLPDYLLPQPDAEVDQKPVLPPLTPLPTIKAFSSQFQPQGAACRSRKLPAGRQCKTPPHERPYACPADGCDRRFSRSDELTRHVRVHTGQKPFQCRICMRNFSRSDHLTTHIRTHTGEKPFACAECGRKFARSDERKRHAKIHQRQRDRRADCSAAATPCTSVATPSPPSLPQVYASSLSPHLYSSSCSSPMGSSLSELPSPHSSNIC</sequence>
<dbReference type="FunFam" id="3.30.160.60:FF:000419">
    <property type="entry name" value="Early growth response protein 4"/>
    <property type="match status" value="1"/>
</dbReference>
<evidence type="ECO:0000256" key="11">
    <source>
        <dbReference type="ARBA" id="ARBA00023108"/>
    </source>
</evidence>
<dbReference type="GO" id="GO:0000978">
    <property type="term" value="F:RNA polymerase II cis-regulatory region sequence-specific DNA binding"/>
    <property type="evidence" value="ECO:0007669"/>
    <property type="project" value="TreeGrafter"/>
</dbReference>
<evidence type="ECO:0000256" key="4">
    <source>
        <dbReference type="ARBA" id="ARBA00005682"/>
    </source>
</evidence>
<keyword evidence="15 17" id="KW-0539">Nucleus</keyword>
<evidence type="ECO:0000256" key="9">
    <source>
        <dbReference type="ARBA" id="ARBA00022833"/>
    </source>
</evidence>
<dbReference type="InterPro" id="IPR013087">
    <property type="entry name" value="Znf_C2H2_type"/>
</dbReference>
<dbReference type="Pfam" id="PF11928">
    <property type="entry name" value="DUF3446"/>
    <property type="match status" value="1"/>
</dbReference>
<keyword evidence="7" id="KW-0677">Repeat</keyword>
<keyword evidence="8 16" id="KW-0863">Zinc-finger</keyword>
<dbReference type="InterPro" id="IPR021849">
    <property type="entry name" value="EGR_N"/>
</dbReference>
<dbReference type="InterPro" id="IPR036236">
    <property type="entry name" value="Znf_C2H2_sf"/>
</dbReference>
<dbReference type="SUPFAM" id="SSF57667">
    <property type="entry name" value="beta-beta-alpha zinc fingers"/>
    <property type="match status" value="2"/>
</dbReference>
<evidence type="ECO:0000256" key="5">
    <source>
        <dbReference type="ARBA" id="ARBA00022490"/>
    </source>
</evidence>
<evidence type="ECO:0000256" key="6">
    <source>
        <dbReference type="ARBA" id="ARBA00022723"/>
    </source>
</evidence>
<evidence type="ECO:0000256" key="15">
    <source>
        <dbReference type="ARBA" id="ARBA00023242"/>
    </source>
</evidence>
<keyword evidence="10 17" id="KW-0805">Transcription regulation</keyword>
<dbReference type="Proteomes" id="UP000261380">
    <property type="component" value="Unplaced"/>
</dbReference>
<keyword evidence="13" id="KW-0010">Activator</keyword>
<proteinExistence type="inferred from homology"/>
<keyword evidence="5" id="KW-0963">Cytoplasm</keyword>
<name>A0A3B5MKA6_9TELE</name>
<evidence type="ECO:0000256" key="2">
    <source>
        <dbReference type="ARBA" id="ARBA00004123"/>
    </source>
</evidence>
<feature type="compositionally biased region" description="Basic residues" evidence="18">
    <location>
        <begin position="303"/>
        <end position="313"/>
    </location>
</feature>
<dbReference type="Gene3D" id="3.30.160.60">
    <property type="entry name" value="Classic Zinc Finger"/>
    <property type="match status" value="3"/>
</dbReference>
<evidence type="ECO:0000256" key="7">
    <source>
        <dbReference type="ARBA" id="ARBA00022737"/>
    </source>
</evidence>
<dbReference type="GO" id="GO:0008270">
    <property type="term" value="F:zinc ion binding"/>
    <property type="evidence" value="ECO:0007669"/>
    <property type="project" value="UniProtKB-KW"/>
</dbReference>
<dbReference type="Ensembl" id="ENSXCOT00000025110.1">
    <property type="protein sequence ID" value="ENSXCOP00000024809.1"/>
    <property type="gene ID" value="ENSXCOG00000018526.1"/>
</dbReference>
<dbReference type="PANTHER" id="PTHR23235:SF42">
    <property type="entry name" value="EARLY GROWTH RESPONSE PROTEIN 1"/>
    <property type="match status" value="1"/>
</dbReference>
<dbReference type="Pfam" id="PF00096">
    <property type="entry name" value="zf-C2H2"/>
    <property type="match status" value="3"/>
</dbReference>
<evidence type="ECO:0000256" key="13">
    <source>
        <dbReference type="ARBA" id="ARBA00023159"/>
    </source>
</evidence>
<accession>A0A3B5MKA6</accession>
<feature type="domain" description="C2H2-type" evidence="19">
    <location>
        <begin position="258"/>
        <end position="285"/>
    </location>
</feature>
<evidence type="ECO:0000256" key="12">
    <source>
        <dbReference type="ARBA" id="ARBA00023125"/>
    </source>
</evidence>
<evidence type="ECO:0000256" key="1">
    <source>
        <dbReference type="ARBA" id="ARBA00003767"/>
    </source>
</evidence>
<organism evidence="20 21">
    <name type="scientific">Xiphophorus couchianus</name>
    <name type="common">Monterrey platyfish</name>
    <dbReference type="NCBI Taxonomy" id="32473"/>
    <lineage>
        <taxon>Eukaryota</taxon>
        <taxon>Metazoa</taxon>
        <taxon>Chordata</taxon>
        <taxon>Craniata</taxon>
        <taxon>Vertebrata</taxon>
        <taxon>Euteleostomi</taxon>
        <taxon>Actinopterygii</taxon>
        <taxon>Neopterygii</taxon>
        <taxon>Teleostei</taxon>
        <taxon>Neoteleostei</taxon>
        <taxon>Acanthomorphata</taxon>
        <taxon>Ovalentaria</taxon>
        <taxon>Atherinomorphae</taxon>
        <taxon>Cyprinodontiformes</taxon>
        <taxon>Poeciliidae</taxon>
        <taxon>Poeciliinae</taxon>
        <taxon>Xiphophorus</taxon>
    </lineage>
</organism>
<keyword evidence="6 17" id="KW-0479">Metal-binding</keyword>
<evidence type="ECO:0000256" key="10">
    <source>
        <dbReference type="ARBA" id="ARBA00023015"/>
    </source>
</evidence>
<evidence type="ECO:0000256" key="3">
    <source>
        <dbReference type="ARBA" id="ARBA00004496"/>
    </source>
</evidence>
<evidence type="ECO:0000313" key="20">
    <source>
        <dbReference type="Ensembl" id="ENSXCOP00000024809.1"/>
    </source>
</evidence>
<dbReference type="PROSITE" id="PS00028">
    <property type="entry name" value="ZINC_FINGER_C2H2_1"/>
    <property type="match status" value="3"/>
</dbReference>
<keyword evidence="9 17" id="KW-0862">Zinc</keyword>
<evidence type="ECO:0000256" key="14">
    <source>
        <dbReference type="ARBA" id="ARBA00023163"/>
    </source>
</evidence>
<dbReference type="SMART" id="SM00355">
    <property type="entry name" value="ZnF_C2H2"/>
    <property type="match status" value="3"/>
</dbReference>
<evidence type="ECO:0000313" key="21">
    <source>
        <dbReference type="Proteomes" id="UP000261380"/>
    </source>
</evidence>
<dbReference type="FunFam" id="3.30.160.60:FF:000097">
    <property type="entry name" value="Zinc finger protein"/>
    <property type="match status" value="1"/>
</dbReference>
<protein>
    <recommendedName>
        <fullName evidence="19">C2H2-type domain-containing protein</fullName>
    </recommendedName>
</protein>
<keyword evidence="14 17" id="KW-0804">Transcription</keyword>
<dbReference type="GO" id="GO:0048511">
    <property type="term" value="P:rhythmic process"/>
    <property type="evidence" value="ECO:0007669"/>
    <property type="project" value="UniProtKB-KW"/>
</dbReference>
<dbReference type="STRING" id="32473.ENSXCOP00000024809"/>
<dbReference type="GO" id="GO:0005737">
    <property type="term" value="C:cytoplasm"/>
    <property type="evidence" value="ECO:0007669"/>
    <property type="project" value="UniProtKB-SubCell"/>
</dbReference>
<dbReference type="GO" id="GO:0005634">
    <property type="term" value="C:nucleus"/>
    <property type="evidence" value="ECO:0007669"/>
    <property type="project" value="UniProtKB-SubCell"/>
</dbReference>
<evidence type="ECO:0000259" key="19">
    <source>
        <dbReference type="PROSITE" id="PS50157"/>
    </source>
</evidence>
<evidence type="ECO:0000256" key="17">
    <source>
        <dbReference type="RuleBase" id="RU363046"/>
    </source>
</evidence>
<comment type="similarity">
    <text evidence="4 17">Belongs to the EGR C2H2-type zinc-finger protein family.</text>
</comment>
<dbReference type="PANTHER" id="PTHR23235">
    <property type="entry name" value="KRUEPPEL-LIKE TRANSCRIPTION FACTOR"/>
    <property type="match status" value="1"/>
</dbReference>
<feature type="domain" description="C2H2-type" evidence="19">
    <location>
        <begin position="228"/>
        <end position="257"/>
    </location>
</feature>
<feature type="region of interest" description="Disordered" evidence="18">
    <location>
        <begin position="299"/>
        <end position="318"/>
    </location>
</feature>
<dbReference type="GO" id="GO:0048568">
    <property type="term" value="P:embryonic organ development"/>
    <property type="evidence" value="ECO:0007669"/>
    <property type="project" value="UniProtKB-ARBA"/>
</dbReference>
<evidence type="ECO:0000256" key="18">
    <source>
        <dbReference type="SAM" id="MobiDB-lite"/>
    </source>
</evidence>
<feature type="domain" description="C2H2-type" evidence="19">
    <location>
        <begin position="286"/>
        <end position="313"/>
    </location>
</feature>
<dbReference type="PROSITE" id="PS50157">
    <property type="entry name" value="ZINC_FINGER_C2H2_2"/>
    <property type="match status" value="3"/>
</dbReference>
<dbReference type="GO" id="GO:0000981">
    <property type="term" value="F:DNA-binding transcription factor activity, RNA polymerase II-specific"/>
    <property type="evidence" value="ECO:0007669"/>
    <property type="project" value="TreeGrafter"/>
</dbReference>
<comment type="function">
    <text evidence="1">May be involved in transcriptional regulation.</text>
</comment>
<evidence type="ECO:0000256" key="8">
    <source>
        <dbReference type="ARBA" id="ARBA00022771"/>
    </source>
</evidence>
<keyword evidence="11" id="KW-0090">Biological rhythms</keyword>
<reference evidence="20" key="1">
    <citation type="submission" date="2025-08" db="UniProtKB">
        <authorList>
            <consortium name="Ensembl"/>
        </authorList>
    </citation>
    <scope>IDENTIFICATION</scope>
</reference>
<dbReference type="AlphaFoldDB" id="A0A3B5MKA6"/>
<keyword evidence="21" id="KW-1185">Reference proteome</keyword>
<reference evidence="20" key="2">
    <citation type="submission" date="2025-09" db="UniProtKB">
        <authorList>
            <consortium name="Ensembl"/>
        </authorList>
    </citation>
    <scope>IDENTIFICATION</scope>
</reference>
<dbReference type="FunFam" id="3.30.160.60:FF:000324">
    <property type="entry name" value="Early growth response protein 4"/>
    <property type="match status" value="1"/>
</dbReference>
<dbReference type="GeneTree" id="ENSGT00940000165075"/>